<dbReference type="Pfam" id="PF13602">
    <property type="entry name" value="ADH_zinc_N_2"/>
    <property type="match status" value="1"/>
</dbReference>
<dbReference type="Gene3D" id="3.90.180.10">
    <property type="entry name" value="Medium-chain alcohol dehydrogenases, catalytic domain"/>
    <property type="match status" value="1"/>
</dbReference>
<dbReference type="SUPFAM" id="SSF50129">
    <property type="entry name" value="GroES-like"/>
    <property type="match status" value="1"/>
</dbReference>
<organism evidence="2 3">
    <name type="scientific">Streptococcus saliviloxodontae</name>
    <dbReference type="NCBI Taxonomy" id="1349416"/>
    <lineage>
        <taxon>Bacteria</taxon>
        <taxon>Bacillati</taxon>
        <taxon>Bacillota</taxon>
        <taxon>Bacilli</taxon>
        <taxon>Lactobacillales</taxon>
        <taxon>Streptococcaceae</taxon>
        <taxon>Streptococcus</taxon>
    </lineage>
</organism>
<evidence type="ECO:0000313" key="2">
    <source>
        <dbReference type="EMBL" id="MBM7636669.1"/>
    </source>
</evidence>
<dbReference type="InterPro" id="IPR036291">
    <property type="entry name" value="NAD(P)-bd_dom_sf"/>
</dbReference>
<dbReference type="SUPFAM" id="SSF51735">
    <property type="entry name" value="NAD(P)-binding Rossmann-fold domains"/>
    <property type="match status" value="1"/>
</dbReference>
<dbReference type="Pfam" id="PF08240">
    <property type="entry name" value="ADH_N"/>
    <property type="match status" value="1"/>
</dbReference>
<name>A0ABS2PMK3_9STRE</name>
<reference evidence="2 3" key="1">
    <citation type="submission" date="2021-01" db="EMBL/GenBank/DDBJ databases">
        <title>Genomic Encyclopedia of Type Strains, Phase IV (KMG-IV): sequencing the most valuable type-strain genomes for metagenomic binning, comparative biology and taxonomic classification.</title>
        <authorList>
            <person name="Goeker M."/>
        </authorList>
    </citation>
    <scope>NUCLEOTIDE SEQUENCE [LARGE SCALE GENOMIC DNA]</scope>
    <source>
        <strain evidence="2 3">DSM 27513</strain>
    </source>
</reference>
<accession>A0ABS2PMK3</accession>
<dbReference type="Proteomes" id="UP000809081">
    <property type="component" value="Unassembled WGS sequence"/>
</dbReference>
<dbReference type="EMBL" id="JAFBEI010000031">
    <property type="protein sequence ID" value="MBM7636669.1"/>
    <property type="molecule type" value="Genomic_DNA"/>
</dbReference>
<dbReference type="InterPro" id="IPR011032">
    <property type="entry name" value="GroES-like_sf"/>
</dbReference>
<dbReference type="SMART" id="SM00829">
    <property type="entry name" value="PKS_ER"/>
    <property type="match status" value="1"/>
</dbReference>
<dbReference type="InterPro" id="IPR020843">
    <property type="entry name" value="ER"/>
</dbReference>
<dbReference type="CDD" id="cd05289">
    <property type="entry name" value="MDR_like_2"/>
    <property type="match status" value="1"/>
</dbReference>
<feature type="domain" description="Enoyl reductase (ER)" evidence="1">
    <location>
        <begin position="13"/>
        <end position="330"/>
    </location>
</feature>
<gene>
    <name evidence="2" type="ORF">JOC31_001493</name>
</gene>
<evidence type="ECO:0000259" key="1">
    <source>
        <dbReference type="SMART" id="SM00829"/>
    </source>
</evidence>
<comment type="caution">
    <text evidence="2">The sequence shown here is derived from an EMBL/GenBank/DDBJ whole genome shotgun (WGS) entry which is preliminary data.</text>
</comment>
<keyword evidence="3" id="KW-1185">Reference proteome</keyword>
<sequence>MKAAQLLRYSKTSTDLTINDIAKPKPKADEILVKVKAAGVNPVDNMITAGDVKLIVPYDLPLTAGNEFAGIVEETGSQVTQFKAGDRVYARMPLEKTGAFAEYLTISEKEVALIPDYLTFEEAATVPLTALTAYQALDLLKVEAGKTIFISGGTGGFGAVAIPLAKAHGLKVITNGGARNEARVRELGVDQFIDYQKEDYTKVLSNVDYVIDTLGGQELDKQFSILKKGGSLVTLRGVPNKAFAQSMGLSGFKQFLFGLVGRKYDKLAAKNDQTYHFIFVQSNGQQLTEISQIFQEKQVPTSIDTIYDFEEVNKALDKVKNGRSQGKTIVTFKD</sequence>
<proteinExistence type="predicted"/>
<protein>
    <submittedName>
        <fullName evidence="2">NADPH:quinone reductase-like Zn-dependent oxidoreductase</fullName>
    </submittedName>
</protein>
<evidence type="ECO:0000313" key="3">
    <source>
        <dbReference type="Proteomes" id="UP000809081"/>
    </source>
</evidence>
<dbReference type="PANTHER" id="PTHR11695">
    <property type="entry name" value="ALCOHOL DEHYDROGENASE RELATED"/>
    <property type="match status" value="1"/>
</dbReference>
<dbReference type="InterPro" id="IPR013154">
    <property type="entry name" value="ADH-like_N"/>
</dbReference>
<dbReference type="InterPro" id="IPR050700">
    <property type="entry name" value="YIM1/Zinc_Alcohol_DH_Fams"/>
</dbReference>
<dbReference type="RefSeq" id="WP_205017538.1">
    <property type="nucleotide sequence ID" value="NZ_JAFBEI010000031.1"/>
</dbReference>
<dbReference type="PANTHER" id="PTHR11695:SF294">
    <property type="entry name" value="RETICULON-4-INTERACTING PROTEIN 1, MITOCHONDRIAL"/>
    <property type="match status" value="1"/>
</dbReference>
<dbReference type="Gene3D" id="3.40.50.720">
    <property type="entry name" value="NAD(P)-binding Rossmann-like Domain"/>
    <property type="match status" value="1"/>
</dbReference>